<dbReference type="EMBL" id="LCHW01000001">
    <property type="protein sequence ID" value="KKT43795.1"/>
    <property type="molecule type" value="Genomic_DNA"/>
</dbReference>
<dbReference type="GO" id="GO:0003899">
    <property type="term" value="F:DNA-directed RNA polymerase activity"/>
    <property type="evidence" value="ECO:0007669"/>
    <property type="project" value="InterPro"/>
</dbReference>
<dbReference type="AlphaFoldDB" id="A0A0G1HAJ5"/>
<dbReference type="Pfam" id="PF04545">
    <property type="entry name" value="Sigma70_r4"/>
    <property type="match status" value="1"/>
</dbReference>
<dbReference type="InterPro" id="IPR000943">
    <property type="entry name" value="RNA_pol_sigma70"/>
</dbReference>
<dbReference type="PATRIC" id="fig|1619017.3.peg.401"/>
<protein>
    <submittedName>
        <fullName evidence="2">RNA polymerase sigma factor</fullName>
    </submittedName>
</protein>
<dbReference type="InterPro" id="IPR050239">
    <property type="entry name" value="Sigma-70_RNA_pol_init_factors"/>
</dbReference>
<dbReference type="GO" id="GO:0003677">
    <property type="term" value="F:DNA binding"/>
    <property type="evidence" value="ECO:0007669"/>
    <property type="project" value="InterPro"/>
</dbReference>
<dbReference type="PROSITE" id="PS00716">
    <property type="entry name" value="SIGMA70_2"/>
    <property type="match status" value="1"/>
</dbReference>
<dbReference type="InterPro" id="IPR011260">
    <property type="entry name" value="RNAP_asu_C"/>
</dbReference>
<dbReference type="InterPro" id="IPR007630">
    <property type="entry name" value="RNA_pol_sigma70_r4"/>
</dbReference>
<dbReference type="SUPFAM" id="SSF47789">
    <property type="entry name" value="C-terminal domain of RNA polymerase alpha subunit"/>
    <property type="match status" value="1"/>
</dbReference>
<dbReference type="GO" id="GO:0003700">
    <property type="term" value="F:DNA-binding transcription factor activity"/>
    <property type="evidence" value="ECO:0007669"/>
    <property type="project" value="InterPro"/>
</dbReference>
<dbReference type="Proteomes" id="UP000034051">
    <property type="component" value="Unassembled WGS sequence"/>
</dbReference>
<dbReference type="PANTHER" id="PTHR30603">
    <property type="entry name" value="RNA POLYMERASE SIGMA FACTOR RPO"/>
    <property type="match status" value="1"/>
</dbReference>
<gene>
    <name evidence="2" type="ORF">UW32_C0001G0387</name>
</gene>
<dbReference type="SUPFAM" id="SSF88659">
    <property type="entry name" value="Sigma3 and sigma4 domains of RNA polymerase sigma factors"/>
    <property type="match status" value="1"/>
</dbReference>
<dbReference type="InterPro" id="IPR036388">
    <property type="entry name" value="WH-like_DNA-bd_sf"/>
</dbReference>
<dbReference type="PANTHER" id="PTHR30603:SF60">
    <property type="entry name" value="RNA POLYMERASE SIGMA FACTOR RPOD"/>
    <property type="match status" value="1"/>
</dbReference>
<organism evidence="2 3">
    <name type="scientific">Candidatus Wolfebacteria bacterium GW2011_GWE2_44_13</name>
    <dbReference type="NCBI Taxonomy" id="1619017"/>
    <lineage>
        <taxon>Bacteria</taxon>
        <taxon>Candidatus Wolfeibacteriota</taxon>
    </lineage>
</organism>
<evidence type="ECO:0000313" key="3">
    <source>
        <dbReference type="Proteomes" id="UP000034051"/>
    </source>
</evidence>
<evidence type="ECO:0000259" key="1">
    <source>
        <dbReference type="PROSITE" id="PS00716"/>
    </source>
</evidence>
<comment type="caution">
    <text evidence="2">The sequence shown here is derived from an EMBL/GenBank/DDBJ whole genome shotgun (WGS) entry which is preliminary data.</text>
</comment>
<name>A0A0G1HAJ5_9BACT</name>
<evidence type="ECO:0000313" key="2">
    <source>
        <dbReference type="EMBL" id="KKT43795.1"/>
    </source>
</evidence>
<dbReference type="PRINTS" id="PR00046">
    <property type="entry name" value="SIGMA70FCT"/>
</dbReference>
<dbReference type="Gene3D" id="1.10.10.10">
    <property type="entry name" value="Winged helix-like DNA-binding domain superfamily/Winged helix DNA-binding domain"/>
    <property type="match status" value="1"/>
</dbReference>
<sequence>MKRPFYARQLAERFTAIKALYPLGIPVSWISEKLGVSLATVRNDAKQLSPELRESRPHVDVQIFRKVLKSYITHGNIMSAEAHEIQKLLGEWLKIDSIIATFKPLDVLMNNLSYPSHLPEHHGYTLLLRAVFGEKRYPYEGYTVDIWKEYLSNVGTAYTERSDKGRYAGVTIERYVPFPENLDGLEKGFIAYFAEAMHGTIGPMWSKDTPQHIEAVLETLTEREAQILRMRFGIGTGKQGQTLKQIGCVCGVSEERVRQIEAKALRKLRHPSRSGKLKHLIRLEPIYWSPAQSSTPDETVETEQAMLARIAAELESIPIFDRPVGTLEMSVRTANCLKWKGIETIGQLAATPERELLRTQNFGRKSLNELKDILNNLGVTSAVRAGW</sequence>
<dbReference type="CDD" id="cd06171">
    <property type="entry name" value="Sigma70_r4"/>
    <property type="match status" value="1"/>
</dbReference>
<accession>A0A0G1HAJ5</accession>
<dbReference type="InterPro" id="IPR013324">
    <property type="entry name" value="RNA_pol_sigma_r3/r4-like"/>
</dbReference>
<dbReference type="Gene3D" id="1.10.150.20">
    <property type="entry name" value="5' to 3' exonuclease, C-terminal subdomain"/>
    <property type="match status" value="1"/>
</dbReference>
<reference evidence="2 3" key="1">
    <citation type="journal article" date="2015" name="Nature">
        <title>rRNA introns, odd ribosomes, and small enigmatic genomes across a large radiation of phyla.</title>
        <authorList>
            <person name="Brown C.T."/>
            <person name="Hug L.A."/>
            <person name="Thomas B.C."/>
            <person name="Sharon I."/>
            <person name="Castelle C.J."/>
            <person name="Singh A."/>
            <person name="Wilkins M.J."/>
            <person name="Williams K.H."/>
            <person name="Banfield J.F."/>
        </authorList>
    </citation>
    <scope>NUCLEOTIDE SEQUENCE [LARGE SCALE GENOMIC DNA]</scope>
</reference>
<dbReference type="GO" id="GO:0006352">
    <property type="term" value="P:DNA-templated transcription initiation"/>
    <property type="evidence" value="ECO:0007669"/>
    <property type="project" value="InterPro"/>
</dbReference>
<proteinExistence type="predicted"/>
<dbReference type="Pfam" id="PF03118">
    <property type="entry name" value="RNA_pol_A_CTD"/>
    <property type="match status" value="1"/>
</dbReference>
<feature type="domain" description="RNA polymerase sigma-70" evidence="1">
    <location>
        <begin position="242"/>
        <end position="268"/>
    </location>
</feature>